<feature type="compositionally biased region" description="Polar residues" evidence="1">
    <location>
        <begin position="119"/>
        <end position="130"/>
    </location>
</feature>
<sequence>QNKQSVCTTNTAESETSKEISKDELVSRSCKVICISSSDLSPAEVVSFGGVDVTQWLDSASPPLPPPLPAPPPQLFQPYRTLIRTPPDTSVVLLPNFITLNDFWGSSSTLPSTHDHPSLQESSNGPSTSISGALCLQEPVSFAEVAVYFSREEWALLDAAQQAPYRDVMLETYKCVASLGAGIANIKKDLQESGVAKRQWGSISVDEMRRDVRVDLEQGQSEHIKKQNESTC</sequence>
<dbReference type="Proteomes" id="UP000198323">
    <property type="component" value="Unassembled WGS sequence"/>
</dbReference>
<reference evidence="3 4" key="1">
    <citation type="submission" date="2016-07" db="EMBL/GenBank/DDBJ databases">
        <title>Disparate Historic Effective Population Sizes Predicted by Modern Levels of Genome Diversity for the Scaled Quail (Callipepla squamata) and the Northern Bobwhite (Colinus virginianus): Inferences from First and Second Generation Draft Genome Assemblies for Sympatric New World Quail.</title>
        <authorList>
            <person name="Oldeschulte D.L."/>
            <person name="Halley Y.A."/>
            <person name="Bhattarai E.K."/>
            <person name="Brashear W.A."/>
            <person name="Hill J."/>
            <person name="Metz R.P."/>
            <person name="Johnson C.D."/>
            <person name="Rollins D."/>
            <person name="Peterson M.J."/>
            <person name="Bickhart D.M."/>
            <person name="Decker J.E."/>
            <person name="Seabury C.M."/>
        </authorList>
    </citation>
    <scope>NUCLEOTIDE SEQUENCE [LARGE SCALE GENOMIC DNA]</scope>
    <source>
        <strain evidence="3 4">Texas</strain>
        <tissue evidence="3">Leg muscle</tissue>
    </source>
</reference>
<keyword evidence="4" id="KW-1185">Reference proteome</keyword>
<dbReference type="OrthoDB" id="9527738at2759"/>
<evidence type="ECO:0000313" key="3">
    <source>
        <dbReference type="EMBL" id="OXB52936.1"/>
    </source>
</evidence>
<feature type="non-terminal residue" evidence="3">
    <location>
        <position position="1"/>
    </location>
</feature>
<dbReference type="SMART" id="SM00349">
    <property type="entry name" value="KRAB"/>
    <property type="match status" value="1"/>
</dbReference>
<dbReference type="SUPFAM" id="SSF109640">
    <property type="entry name" value="KRAB domain (Kruppel-associated box)"/>
    <property type="match status" value="1"/>
</dbReference>
<feature type="compositionally biased region" description="Polar residues" evidence="1">
    <location>
        <begin position="1"/>
        <end position="14"/>
    </location>
</feature>
<feature type="region of interest" description="Disordered" evidence="1">
    <location>
        <begin position="1"/>
        <end position="21"/>
    </location>
</feature>
<evidence type="ECO:0000256" key="1">
    <source>
        <dbReference type="SAM" id="MobiDB-lite"/>
    </source>
</evidence>
<evidence type="ECO:0000259" key="2">
    <source>
        <dbReference type="PROSITE" id="PS50805"/>
    </source>
</evidence>
<dbReference type="InterPro" id="IPR050169">
    <property type="entry name" value="Krueppel_C2H2_ZnF"/>
</dbReference>
<comment type="caution">
    <text evidence="3">The sequence shown here is derived from an EMBL/GenBank/DDBJ whole genome shotgun (WGS) entry which is preliminary data.</text>
</comment>
<dbReference type="AlphaFoldDB" id="A0A226MCD0"/>
<proteinExistence type="predicted"/>
<feature type="domain" description="KRAB" evidence="2">
    <location>
        <begin position="140"/>
        <end position="232"/>
    </location>
</feature>
<name>A0A226MCD0_CALSU</name>
<dbReference type="Pfam" id="PF01352">
    <property type="entry name" value="KRAB"/>
    <property type="match status" value="1"/>
</dbReference>
<gene>
    <name evidence="3" type="ORF">ASZ78_015604</name>
</gene>
<dbReference type="STRING" id="9009.A0A226MCD0"/>
<dbReference type="PROSITE" id="PS50805">
    <property type="entry name" value="KRAB"/>
    <property type="match status" value="1"/>
</dbReference>
<evidence type="ECO:0000313" key="4">
    <source>
        <dbReference type="Proteomes" id="UP000198323"/>
    </source>
</evidence>
<dbReference type="EMBL" id="MCFN01001694">
    <property type="protein sequence ID" value="OXB52936.1"/>
    <property type="molecule type" value="Genomic_DNA"/>
</dbReference>
<dbReference type="CDD" id="cd07765">
    <property type="entry name" value="KRAB_A-box"/>
    <property type="match status" value="1"/>
</dbReference>
<accession>A0A226MCD0</accession>
<dbReference type="InterPro" id="IPR036051">
    <property type="entry name" value="KRAB_dom_sf"/>
</dbReference>
<dbReference type="Gene3D" id="6.10.140.140">
    <property type="match status" value="1"/>
</dbReference>
<dbReference type="PANTHER" id="PTHR23232:SF163">
    <property type="entry name" value="ZINC FINGER PROTEIN 589"/>
    <property type="match status" value="1"/>
</dbReference>
<protein>
    <recommendedName>
        <fullName evidence="2">KRAB domain-containing protein</fullName>
    </recommendedName>
</protein>
<organism evidence="3 4">
    <name type="scientific">Callipepla squamata</name>
    <name type="common">Scaled quail</name>
    <dbReference type="NCBI Taxonomy" id="9009"/>
    <lineage>
        <taxon>Eukaryota</taxon>
        <taxon>Metazoa</taxon>
        <taxon>Chordata</taxon>
        <taxon>Craniata</taxon>
        <taxon>Vertebrata</taxon>
        <taxon>Euteleostomi</taxon>
        <taxon>Archelosauria</taxon>
        <taxon>Archosauria</taxon>
        <taxon>Dinosauria</taxon>
        <taxon>Saurischia</taxon>
        <taxon>Theropoda</taxon>
        <taxon>Coelurosauria</taxon>
        <taxon>Aves</taxon>
        <taxon>Neognathae</taxon>
        <taxon>Galloanserae</taxon>
        <taxon>Galliformes</taxon>
        <taxon>Odontophoridae</taxon>
        <taxon>Callipepla</taxon>
    </lineage>
</organism>
<dbReference type="InterPro" id="IPR001909">
    <property type="entry name" value="KRAB"/>
</dbReference>
<dbReference type="PANTHER" id="PTHR23232">
    <property type="entry name" value="KRAB DOMAIN C2H2 ZINC FINGER"/>
    <property type="match status" value="1"/>
</dbReference>
<dbReference type="GO" id="GO:0006355">
    <property type="term" value="P:regulation of DNA-templated transcription"/>
    <property type="evidence" value="ECO:0007669"/>
    <property type="project" value="InterPro"/>
</dbReference>
<feature type="region of interest" description="Disordered" evidence="1">
    <location>
        <begin position="111"/>
        <end position="130"/>
    </location>
</feature>